<dbReference type="Proteomes" id="UP000441754">
    <property type="component" value="Unassembled WGS sequence"/>
</dbReference>
<evidence type="ECO:0000313" key="3">
    <source>
        <dbReference type="Proteomes" id="UP000441754"/>
    </source>
</evidence>
<feature type="transmembrane region" description="Helical" evidence="1">
    <location>
        <begin position="132"/>
        <end position="156"/>
    </location>
</feature>
<keyword evidence="3" id="KW-1185">Reference proteome</keyword>
<gene>
    <name evidence="2" type="ORF">GJJ30_19375</name>
</gene>
<feature type="transmembrane region" description="Helical" evidence="1">
    <location>
        <begin position="168"/>
        <end position="189"/>
    </location>
</feature>
<proteinExistence type="predicted"/>
<comment type="caution">
    <text evidence="2">The sequence shown here is derived from an EMBL/GenBank/DDBJ whole genome shotgun (WGS) entry which is preliminary data.</text>
</comment>
<keyword evidence="1" id="KW-0812">Transmembrane</keyword>
<protein>
    <recommendedName>
        <fullName evidence="4">DUF975 family protein</fullName>
    </recommendedName>
</protein>
<feature type="transmembrane region" description="Helical" evidence="1">
    <location>
        <begin position="249"/>
        <end position="272"/>
    </location>
</feature>
<accession>A0A7K0EP34</accession>
<dbReference type="EMBL" id="WJXZ01000012">
    <property type="protein sequence ID" value="MRS63472.1"/>
    <property type="molecule type" value="Genomic_DNA"/>
</dbReference>
<dbReference type="RefSeq" id="WP_205880586.1">
    <property type="nucleotide sequence ID" value="NZ_WJXZ01000012.1"/>
</dbReference>
<sequence length="297" mass="33733">MIMLIFSTFRLVIRSWRMVWWLYWMNAGLGLLVLLPAYATLRGEAGSSLEYLKLLNHFDYTVYTDFRHTSGPAIDSLLAVGRWLGGFYLVVSVFFSGGILLEVSPSGPIRQPFQLSRFFPACVHFFGRFFRLFLCVLSAILVIAFIGLFIGALAGYSLSEISNEESVIYLLLGCLLVFGFLVLLLLCAGDYAKVLLFRRDEKRAFLAFTQAMRFVFAHFRLIFGLYLLLLSIGAVCFAIYFLIESLIVTSGWAGIAVLFVFQQLLIFSRVFLKVWTLTTALTVFIRHETQSTSYQPI</sequence>
<dbReference type="AlphaFoldDB" id="A0A7K0EP34"/>
<evidence type="ECO:0000313" key="2">
    <source>
        <dbReference type="EMBL" id="MRS63472.1"/>
    </source>
</evidence>
<reference evidence="2 3" key="1">
    <citation type="journal article" date="2018" name="Antonie Van Leeuwenhoek">
        <title>Larkinella terrae sp. nov., isolated from soil on Jeju Island, South Korea.</title>
        <authorList>
            <person name="Ten L.N."/>
            <person name="Jeon J."/>
            <person name="Park S.J."/>
            <person name="Park S."/>
            <person name="Lee S.Y."/>
            <person name="Kim M.K."/>
            <person name="Jung H.Y."/>
        </authorList>
    </citation>
    <scope>NUCLEOTIDE SEQUENCE [LARGE SCALE GENOMIC DNA]</scope>
    <source>
        <strain evidence="2 3">KCTC 52001</strain>
    </source>
</reference>
<evidence type="ECO:0008006" key="4">
    <source>
        <dbReference type="Google" id="ProtNLM"/>
    </source>
</evidence>
<evidence type="ECO:0000256" key="1">
    <source>
        <dbReference type="SAM" id="Phobius"/>
    </source>
</evidence>
<keyword evidence="1" id="KW-1133">Transmembrane helix</keyword>
<organism evidence="2 3">
    <name type="scientific">Larkinella terrae</name>
    <dbReference type="NCBI Taxonomy" id="2025311"/>
    <lineage>
        <taxon>Bacteria</taxon>
        <taxon>Pseudomonadati</taxon>
        <taxon>Bacteroidota</taxon>
        <taxon>Cytophagia</taxon>
        <taxon>Cytophagales</taxon>
        <taxon>Spirosomataceae</taxon>
        <taxon>Larkinella</taxon>
    </lineage>
</organism>
<name>A0A7K0EP34_9BACT</name>
<feature type="transmembrane region" description="Helical" evidence="1">
    <location>
        <begin position="221"/>
        <end position="243"/>
    </location>
</feature>
<feature type="transmembrane region" description="Helical" evidence="1">
    <location>
        <begin position="83"/>
        <end position="101"/>
    </location>
</feature>
<keyword evidence="1" id="KW-0472">Membrane</keyword>